<keyword evidence="1" id="KW-0812">Transmembrane</keyword>
<dbReference type="Proteomes" id="UP000095743">
    <property type="component" value="Chromosome"/>
</dbReference>
<gene>
    <name evidence="2" type="ORF">Gferi_18980</name>
</gene>
<protein>
    <recommendedName>
        <fullName evidence="4">DUF4179 domain-containing protein</fullName>
    </recommendedName>
</protein>
<organism evidence="2 3">
    <name type="scientific">Geosporobacter ferrireducens</name>
    <dbReference type="NCBI Taxonomy" id="1424294"/>
    <lineage>
        <taxon>Bacteria</taxon>
        <taxon>Bacillati</taxon>
        <taxon>Bacillota</taxon>
        <taxon>Clostridia</taxon>
        <taxon>Peptostreptococcales</taxon>
        <taxon>Thermotaleaceae</taxon>
        <taxon>Geosporobacter</taxon>
    </lineage>
</organism>
<evidence type="ECO:0000313" key="3">
    <source>
        <dbReference type="Proteomes" id="UP000095743"/>
    </source>
</evidence>
<keyword evidence="1" id="KW-1133">Transmembrane helix</keyword>
<dbReference type="EMBL" id="CP017269">
    <property type="protein sequence ID" value="AOT73211.1"/>
    <property type="molecule type" value="Genomic_DNA"/>
</dbReference>
<evidence type="ECO:0000313" key="2">
    <source>
        <dbReference type="EMBL" id="AOT73211.1"/>
    </source>
</evidence>
<evidence type="ECO:0000256" key="1">
    <source>
        <dbReference type="SAM" id="Phobius"/>
    </source>
</evidence>
<dbReference type="STRING" id="1424294.Gferi_18980"/>
<keyword evidence="1" id="KW-0472">Membrane</keyword>
<sequence length="476" mass="53240">MHTFDRDEQNIHDALSRITVDASGLAPQVKNRLNEEIPCTVLWRARRSLAVAVAISAILLITVAAAALGSFDWFIEKINPSFREIVEPVEVYCEDQGIRMEVIGAQKYGNMAVVYLSLQDISGQNRLTEQTDFRDGFSIKMNPKTQETSGQPVETVASSITWRKKLLYLDEERNTAYYEFNIEADSDSPLSDPLELGSFLIYFDEVKYEYEPISLSLSGIGETEAISVREDHVWGGTNVPDDLSVLAAALTPGYYAPMPHGKEDQWISNIGILDGKLHVQIGGYWNKEFGSSDATLFLMSPDGELIEWDYELRFLGDANHRLFDLEENGYKDAVYKYDEAVFTVDTEEMSDYILCFTGLVHSGVEGRWRVVANLSDTTQQMRIWTNHIVVEDYLFEHMTLSPLGLQVVGTYKGEECMAGGMALAIETVDGVIMLEGGGGSYNSQKQTFNLHWNTENPLDVATATAVIINGTRIPVK</sequence>
<dbReference type="OrthoDB" id="2200485at2"/>
<dbReference type="KEGG" id="gfe:Gferi_18980"/>
<reference evidence="2 3" key="1">
    <citation type="submission" date="2016-09" db="EMBL/GenBank/DDBJ databases">
        <title>Genomic analysis reveals versatility of anaerobic energy metabolism of Geosporobacter ferrireducens IRF9 of phylum Firmicutes.</title>
        <authorList>
            <person name="Kim S.-J."/>
        </authorList>
    </citation>
    <scope>NUCLEOTIDE SEQUENCE [LARGE SCALE GENOMIC DNA]</scope>
    <source>
        <strain evidence="2 3">IRF9</strain>
    </source>
</reference>
<keyword evidence="3" id="KW-1185">Reference proteome</keyword>
<evidence type="ECO:0008006" key="4">
    <source>
        <dbReference type="Google" id="ProtNLM"/>
    </source>
</evidence>
<dbReference type="AlphaFoldDB" id="A0A1D8GQJ5"/>
<name>A0A1D8GQJ5_9FIRM</name>
<accession>A0A1D8GQJ5</accession>
<feature type="transmembrane region" description="Helical" evidence="1">
    <location>
        <begin position="49"/>
        <end position="75"/>
    </location>
</feature>
<proteinExistence type="predicted"/>